<protein>
    <submittedName>
        <fullName evidence="1">Short-chain dehydrogenase/reductase SDR</fullName>
    </submittedName>
</protein>
<dbReference type="HOGENOM" id="CLU_2770952_0_0_9"/>
<comment type="caution">
    <text evidence="1">The sequence shown here is derived from an EMBL/GenBank/DDBJ whole genome shotgun (WGS) entry which is preliminary data.</text>
</comment>
<dbReference type="Gene3D" id="3.40.50.720">
    <property type="entry name" value="NAD(P)-binding Rossmann-like Domain"/>
    <property type="match status" value="1"/>
</dbReference>
<dbReference type="SUPFAM" id="SSF51735">
    <property type="entry name" value="NAD(P)-binding Rossmann-fold domains"/>
    <property type="match status" value="1"/>
</dbReference>
<organism evidence="1 2">
    <name type="scientific">Lysinibacillus sphaericus OT4b.31</name>
    <dbReference type="NCBI Taxonomy" id="1285586"/>
    <lineage>
        <taxon>Bacteria</taxon>
        <taxon>Bacillati</taxon>
        <taxon>Bacillota</taxon>
        <taxon>Bacilli</taxon>
        <taxon>Bacillales</taxon>
        <taxon>Bacillaceae</taxon>
        <taxon>Lysinibacillus</taxon>
    </lineage>
</organism>
<evidence type="ECO:0000313" key="1">
    <source>
        <dbReference type="EMBL" id="EON73689.1"/>
    </source>
</evidence>
<evidence type="ECO:0000313" key="2">
    <source>
        <dbReference type="Proteomes" id="UP000013911"/>
    </source>
</evidence>
<dbReference type="AlphaFoldDB" id="R7ZI31"/>
<name>R7ZI31_LYSSH</name>
<reference evidence="1 2" key="1">
    <citation type="submission" date="2013-04" db="EMBL/GenBank/DDBJ databases">
        <title>Draft genome of the heavy metal tolerant bacterium Lysinibacillus sphaericus strain OT4b.31.</title>
        <authorList>
            <person name="Pena-Montenegro T.D."/>
            <person name="Dussan J."/>
        </authorList>
    </citation>
    <scope>NUCLEOTIDE SEQUENCE [LARGE SCALE GENOMIC DNA]</scope>
    <source>
        <strain evidence="1 2">OT4b.31</strain>
    </source>
</reference>
<dbReference type="EMBL" id="AQPX01000008">
    <property type="protein sequence ID" value="EON73689.1"/>
    <property type="molecule type" value="Genomic_DNA"/>
</dbReference>
<dbReference type="InterPro" id="IPR036291">
    <property type="entry name" value="NAD(P)-bd_dom_sf"/>
</dbReference>
<sequence length="69" mass="7760">MIMPLKRHTMNLLMLNFFPVKNFMGKLQHKVAIISDSGEGIGKEIARKYAQEGAKVVIADFNESTYKGC</sequence>
<dbReference type="PATRIC" id="fig|1285586.5.peg.699"/>
<gene>
    <name evidence="1" type="ORF">H131_03469</name>
</gene>
<accession>R7ZI31</accession>
<proteinExistence type="predicted"/>
<dbReference type="Proteomes" id="UP000013911">
    <property type="component" value="Unassembled WGS sequence"/>
</dbReference>